<feature type="transmembrane region" description="Helical" evidence="2">
    <location>
        <begin position="235"/>
        <end position="253"/>
    </location>
</feature>
<dbReference type="InterPro" id="IPR016509">
    <property type="entry name" value="Fig1"/>
</dbReference>
<sequence>MFSFAVLPLIKRAPRTLSLLLNFIAVFLAVFLLLGCYNSANESTFLVRYQIDRHSPFFRTIQASFGKDARTAGLEKVKVRAGYMGVCVDRIPANYNLHNSSLGTVCYPRKNLTATPLYTDLAVHMFNAGSNSSSALNILDLAQRTSVNVIHPYLLMGTIVLTILGFLTQVYCVVPGLPCKAAARAFMLALAPVLVLVSGMSAVWTHIGVHAAARLVPAASMGMASVHAGRKAGSMMWFAFAFVLVVCVVEWVGKIAETMKGDDKQEEQSNHPPAARPPYYNYYSDSSSYGTKA</sequence>
<evidence type="ECO:0000256" key="2">
    <source>
        <dbReference type="SAM" id="Phobius"/>
    </source>
</evidence>
<comment type="caution">
    <text evidence="3">The sequence shown here is derived from an EMBL/GenBank/DDBJ whole genome shotgun (WGS) entry which is preliminary data.</text>
</comment>
<dbReference type="PANTHER" id="PTHR28092:SF1">
    <property type="entry name" value="FACTOR-INDUCED GENE 1 PROTEIN"/>
    <property type="match status" value="1"/>
</dbReference>
<dbReference type="Proteomes" id="UP001377567">
    <property type="component" value="Unassembled WGS sequence"/>
</dbReference>
<name>A0AAV5S467_MAUHU</name>
<feature type="transmembrane region" description="Helical" evidence="2">
    <location>
        <begin position="153"/>
        <end position="174"/>
    </location>
</feature>
<dbReference type="GO" id="GO:0016020">
    <property type="term" value="C:membrane"/>
    <property type="evidence" value="ECO:0007669"/>
    <property type="project" value="InterPro"/>
</dbReference>
<accession>A0AAV5S467</accession>
<keyword evidence="2" id="KW-1133">Transmembrane helix</keyword>
<dbReference type="AlphaFoldDB" id="A0AAV5S467"/>
<evidence type="ECO:0000313" key="3">
    <source>
        <dbReference type="EMBL" id="GMM58047.1"/>
    </source>
</evidence>
<reference evidence="3 4" key="1">
    <citation type="journal article" date="2023" name="Elife">
        <title>Identification of key yeast species and microbe-microbe interactions impacting larval growth of Drosophila in the wild.</title>
        <authorList>
            <person name="Mure A."/>
            <person name="Sugiura Y."/>
            <person name="Maeda R."/>
            <person name="Honda K."/>
            <person name="Sakurai N."/>
            <person name="Takahashi Y."/>
            <person name="Watada M."/>
            <person name="Katoh T."/>
            <person name="Gotoh A."/>
            <person name="Gotoh Y."/>
            <person name="Taniguchi I."/>
            <person name="Nakamura K."/>
            <person name="Hayashi T."/>
            <person name="Katayama T."/>
            <person name="Uemura T."/>
            <person name="Hattori Y."/>
        </authorList>
    </citation>
    <scope>NUCLEOTIDE SEQUENCE [LARGE SCALE GENOMIC DNA]</scope>
    <source>
        <strain evidence="3 4">KH-74</strain>
    </source>
</reference>
<dbReference type="Pfam" id="PF12351">
    <property type="entry name" value="Fig1"/>
    <property type="match status" value="1"/>
</dbReference>
<feature type="region of interest" description="Disordered" evidence="1">
    <location>
        <begin position="261"/>
        <end position="293"/>
    </location>
</feature>
<keyword evidence="2" id="KW-0812">Transmembrane</keyword>
<protein>
    <submittedName>
        <fullName evidence="3">Fig1 protein</fullName>
    </submittedName>
</protein>
<feature type="transmembrane region" description="Helical" evidence="2">
    <location>
        <begin position="20"/>
        <end position="40"/>
    </location>
</feature>
<dbReference type="GO" id="GO:0043332">
    <property type="term" value="C:mating projection tip"/>
    <property type="evidence" value="ECO:0007669"/>
    <property type="project" value="TreeGrafter"/>
</dbReference>
<dbReference type="PANTHER" id="PTHR28092">
    <property type="entry name" value="FACTOR-INDUCED GENE 1 PROTEIN"/>
    <property type="match status" value="1"/>
</dbReference>
<dbReference type="GO" id="GO:0000747">
    <property type="term" value="P:conjugation with cellular fusion"/>
    <property type="evidence" value="ECO:0007669"/>
    <property type="project" value="TreeGrafter"/>
</dbReference>
<dbReference type="PIRSF" id="PIRSF007138">
    <property type="entry name" value="FIG1"/>
    <property type="match status" value="1"/>
</dbReference>
<dbReference type="EMBL" id="BTGD01000018">
    <property type="protein sequence ID" value="GMM58047.1"/>
    <property type="molecule type" value="Genomic_DNA"/>
</dbReference>
<evidence type="ECO:0000256" key="1">
    <source>
        <dbReference type="SAM" id="MobiDB-lite"/>
    </source>
</evidence>
<dbReference type="InterPro" id="IPR033481">
    <property type="entry name" value="Dni1/Fig1"/>
</dbReference>
<keyword evidence="4" id="KW-1185">Reference proteome</keyword>
<proteinExistence type="predicted"/>
<feature type="transmembrane region" description="Helical" evidence="2">
    <location>
        <begin position="186"/>
        <end position="207"/>
    </location>
</feature>
<gene>
    <name evidence="3" type="ORF">DAKH74_046630</name>
</gene>
<evidence type="ECO:0000313" key="4">
    <source>
        <dbReference type="Proteomes" id="UP001377567"/>
    </source>
</evidence>
<feature type="compositionally biased region" description="Low complexity" evidence="1">
    <location>
        <begin position="277"/>
        <end position="293"/>
    </location>
</feature>
<keyword evidence="2" id="KW-0472">Membrane</keyword>
<organism evidence="3 4">
    <name type="scientific">Maudiozyma humilis</name>
    <name type="common">Sour dough yeast</name>
    <name type="synonym">Kazachstania humilis</name>
    <dbReference type="NCBI Taxonomy" id="51915"/>
    <lineage>
        <taxon>Eukaryota</taxon>
        <taxon>Fungi</taxon>
        <taxon>Dikarya</taxon>
        <taxon>Ascomycota</taxon>
        <taxon>Saccharomycotina</taxon>
        <taxon>Saccharomycetes</taxon>
        <taxon>Saccharomycetales</taxon>
        <taxon>Saccharomycetaceae</taxon>
        <taxon>Maudiozyma</taxon>
    </lineage>
</organism>